<dbReference type="AlphaFoldDB" id="W9WAK4"/>
<evidence type="ECO:0000313" key="2">
    <source>
        <dbReference type="Proteomes" id="UP000019473"/>
    </source>
</evidence>
<sequence length="238" mass="26267">MRYGAGTFSFQELSRKQSAKASWPWTRDSRPPRPKVAFYLFMRRKEPHPLGAKDDILMIQAFDALAAAQCRNPHGFRWTLDCPRASDSTKILGLSELAKLRHQRPSEHVVGTNGPEESGWRNTSSSVDWYDKAAMSAGIVGIRVALFPRVRPHTRLFAPGYRVSLATSRRVSARVTISAGIDIAASDGEADMARSLVRDGAKQVVNLSGPIQIVPNATEDFYNPVAQVSPMPNTKTGF</sequence>
<dbReference type="HOGENOM" id="CLU_1165721_0_0_1"/>
<evidence type="ECO:0000313" key="1">
    <source>
        <dbReference type="EMBL" id="EXJ64963.1"/>
    </source>
</evidence>
<dbReference type="RefSeq" id="XP_007753530.1">
    <property type="nucleotide sequence ID" value="XM_007755340.1"/>
</dbReference>
<proteinExistence type="predicted"/>
<keyword evidence="2" id="KW-1185">Reference proteome</keyword>
<dbReference type="GeneID" id="19175915"/>
<dbReference type="VEuPathDB" id="FungiDB:A1O7_01302"/>
<comment type="caution">
    <text evidence="1">The sequence shown here is derived from an EMBL/GenBank/DDBJ whole genome shotgun (WGS) entry which is preliminary data.</text>
</comment>
<protein>
    <submittedName>
        <fullName evidence="1">Uncharacterized protein</fullName>
    </submittedName>
</protein>
<accession>W9WAK4</accession>
<gene>
    <name evidence="1" type="ORF">A1O7_01302</name>
</gene>
<reference evidence="1 2" key="1">
    <citation type="submission" date="2013-03" db="EMBL/GenBank/DDBJ databases">
        <title>The Genome Sequence of Cladophialophora yegresii CBS 114405.</title>
        <authorList>
            <consortium name="The Broad Institute Genomics Platform"/>
            <person name="Cuomo C."/>
            <person name="de Hoog S."/>
            <person name="Gorbushina A."/>
            <person name="Walker B."/>
            <person name="Young S.K."/>
            <person name="Zeng Q."/>
            <person name="Gargeya S."/>
            <person name="Fitzgerald M."/>
            <person name="Haas B."/>
            <person name="Abouelleil A."/>
            <person name="Allen A.W."/>
            <person name="Alvarado L."/>
            <person name="Arachchi H.M."/>
            <person name="Berlin A.M."/>
            <person name="Chapman S.B."/>
            <person name="Gainer-Dewar J."/>
            <person name="Goldberg J."/>
            <person name="Griggs A."/>
            <person name="Gujja S."/>
            <person name="Hansen M."/>
            <person name="Howarth C."/>
            <person name="Imamovic A."/>
            <person name="Ireland A."/>
            <person name="Larimer J."/>
            <person name="McCowan C."/>
            <person name="Murphy C."/>
            <person name="Pearson M."/>
            <person name="Poon T.W."/>
            <person name="Priest M."/>
            <person name="Roberts A."/>
            <person name="Saif S."/>
            <person name="Shea T."/>
            <person name="Sisk P."/>
            <person name="Sykes S."/>
            <person name="Wortman J."/>
            <person name="Nusbaum C."/>
            <person name="Birren B."/>
        </authorList>
    </citation>
    <scope>NUCLEOTIDE SEQUENCE [LARGE SCALE GENOMIC DNA]</scope>
    <source>
        <strain evidence="1 2">CBS 114405</strain>
    </source>
</reference>
<dbReference type="EMBL" id="AMGW01000001">
    <property type="protein sequence ID" value="EXJ64963.1"/>
    <property type="molecule type" value="Genomic_DNA"/>
</dbReference>
<dbReference type="STRING" id="1182544.W9WAK4"/>
<organism evidence="1 2">
    <name type="scientific">Cladophialophora yegresii CBS 114405</name>
    <dbReference type="NCBI Taxonomy" id="1182544"/>
    <lineage>
        <taxon>Eukaryota</taxon>
        <taxon>Fungi</taxon>
        <taxon>Dikarya</taxon>
        <taxon>Ascomycota</taxon>
        <taxon>Pezizomycotina</taxon>
        <taxon>Eurotiomycetes</taxon>
        <taxon>Chaetothyriomycetidae</taxon>
        <taxon>Chaetothyriales</taxon>
        <taxon>Herpotrichiellaceae</taxon>
        <taxon>Cladophialophora</taxon>
    </lineage>
</organism>
<name>W9WAK4_9EURO</name>
<dbReference type="Proteomes" id="UP000019473">
    <property type="component" value="Unassembled WGS sequence"/>
</dbReference>